<gene>
    <name evidence="2" type="ORF">RJ640_004648</name>
</gene>
<dbReference type="EMBL" id="JAVXUO010001214">
    <property type="protein sequence ID" value="KAK2984823.1"/>
    <property type="molecule type" value="Genomic_DNA"/>
</dbReference>
<evidence type="ECO:0000259" key="1">
    <source>
        <dbReference type="PROSITE" id="PS50181"/>
    </source>
</evidence>
<evidence type="ECO:0000313" key="2">
    <source>
        <dbReference type="EMBL" id="KAK2984823.1"/>
    </source>
</evidence>
<dbReference type="InterPro" id="IPR032675">
    <property type="entry name" value="LRR_dom_sf"/>
</dbReference>
<dbReference type="SUPFAM" id="SSF52047">
    <property type="entry name" value="RNI-like"/>
    <property type="match status" value="1"/>
</dbReference>
<dbReference type="PANTHER" id="PTHR31900:SF30">
    <property type="entry name" value="SUPERFAMILY PROTEIN, PUTATIVE-RELATED"/>
    <property type="match status" value="1"/>
</dbReference>
<dbReference type="SMART" id="SM00579">
    <property type="entry name" value="FBD"/>
    <property type="match status" value="1"/>
</dbReference>
<dbReference type="Proteomes" id="UP001187471">
    <property type="component" value="Unassembled WGS sequence"/>
</dbReference>
<dbReference type="Gene3D" id="1.20.1280.50">
    <property type="match status" value="1"/>
</dbReference>
<dbReference type="InterPro" id="IPR050232">
    <property type="entry name" value="FBL13/AtMIF1-like"/>
</dbReference>
<keyword evidence="3" id="KW-1185">Reference proteome</keyword>
<dbReference type="InterPro" id="IPR053781">
    <property type="entry name" value="F-box_AtFBL13-like"/>
</dbReference>
<feature type="domain" description="F-box" evidence="1">
    <location>
        <begin position="19"/>
        <end position="73"/>
    </location>
</feature>
<sequence>MRDQKCQKLSEVQNGGESEDIISNLPDCILHHILSFLPTKDAVGTCILSMRWKYLWTLVPNIDFDDALLYSNEVNGWYPLEMTCFMNFVERVLLLRDASTMKRFRLSCRVCFCASRVNAWVSSAIIHNVQELDLCLFVEKPFILPRCLFDGNSLTVVKIEMNCVLELPSYISFPCLKTLHLCLVTFANDNSTQKLFSSCPVLQELAILDCEWINLKQVAISIPTLESLTIDDLPYFGSTDDLHGCQIKIDAANLIYLKYIGYLSNEFFLCNVSSLVKAYIHIPMMCERRKEISHRAVKLLRELHNIGSVRISNRTIESLFLADNVLEHLPLFNNLTHLELSMEIENQTVSALVELLQHSPNLQSLYFAEVGRLGLDRFMHFGEDDWNLTSKPKCLRSTLKTVSFRNFHGHDAEICFLKYFLENALVLERIIIYCSKYPSGDETKQRDVRNQLQTFARGSTCLVITYM</sequence>
<proteinExistence type="predicted"/>
<evidence type="ECO:0000313" key="3">
    <source>
        <dbReference type="Proteomes" id="UP001187471"/>
    </source>
</evidence>
<dbReference type="CDD" id="cd22160">
    <property type="entry name" value="F-box_AtFBL13-like"/>
    <property type="match status" value="1"/>
</dbReference>
<dbReference type="SUPFAM" id="SSF81383">
    <property type="entry name" value="F-box domain"/>
    <property type="match status" value="1"/>
</dbReference>
<dbReference type="InterPro" id="IPR055357">
    <property type="entry name" value="LRR_At1g61320_AtMIF1"/>
</dbReference>
<dbReference type="Pfam" id="PF23622">
    <property type="entry name" value="LRR_At1g61320_AtMIF1"/>
    <property type="match status" value="1"/>
</dbReference>
<protein>
    <recommendedName>
        <fullName evidence="1">F-box domain-containing protein</fullName>
    </recommendedName>
</protein>
<dbReference type="InterPro" id="IPR006566">
    <property type="entry name" value="FBD"/>
</dbReference>
<dbReference type="PANTHER" id="PTHR31900">
    <property type="entry name" value="F-BOX/RNI SUPERFAMILY PROTEIN-RELATED"/>
    <property type="match status" value="1"/>
</dbReference>
<reference evidence="2" key="1">
    <citation type="submission" date="2022-12" db="EMBL/GenBank/DDBJ databases">
        <title>Draft genome assemblies for two species of Escallonia (Escalloniales).</title>
        <authorList>
            <person name="Chanderbali A."/>
            <person name="Dervinis C."/>
            <person name="Anghel I."/>
            <person name="Soltis D."/>
            <person name="Soltis P."/>
            <person name="Zapata F."/>
        </authorList>
    </citation>
    <scope>NUCLEOTIDE SEQUENCE</scope>
    <source>
        <strain evidence="2">UCBG92.1500</strain>
        <tissue evidence="2">Leaf</tissue>
    </source>
</reference>
<dbReference type="Pfam" id="PF00646">
    <property type="entry name" value="F-box"/>
    <property type="match status" value="1"/>
</dbReference>
<organism evidence="2 3">
    <name type="scientific">Escallonia rubra</name>
    <dbReference type="NCBI Taxonomy" id="112253"/>
    <lineage>
        <taxon>Eukaryota</taxon>
        <taxon>Viridiplantae</taxon>
        <taxon>Streptophyta</taxon>
        <taxon>Embryophyta</taxon>
        <taxon>Tracheophyta</taxon>
        <taxon>Spermatophyta</taxon>
        <taxon>Magnoliopsida</taxon>
        <taxon>eudicotyledons</taxon>
        <taxon>Gunneridae</taxon>
        <taxon>Pentapetalae</taxon>
        <taxon>asterids</taxon>
        <taxon>campanulids</taxon>
        <taxon>Escalloniales</taxon>
        <taxon>Escalloniaceae</taxon>
        <taxon>Escallonia</taxon>
    </lineage>
</organism>
<dbReference type="Gene3D" id="3.80.10.10">
    <property type="entry name" value="Ribonuclease Inhibitor"/>
    <property type="match status" value="1"/>
</dbReference>
<dbReference type="InterPro" id="IPR036047">
    <property type="entry name" value="F-box-like_dom_sf"/>
</dbReference>
<dbReference type="PROSITE" id="PS50181">
    <property type="entry name" value="FBOX"/>
    <property type="match status" value="1"/>
</dbReference>
<dbReference type="InterPro" id="IPR001810">
    <property type="entry name" value="F-box_dom"/>
</dbReference>
<dbReference type="AlphaFoldDB" id="A0AA88UKF3"/>
<name>A0AA88UKF3_9ASTE</name>
<accession>A0AA88UKF3</accession>
<comment type="caution">
    <text evidence="2">The sequence shown here is derived from an EMBL/GenBank/DDBJ whole genome shotgun (WGS) entry which is preliminary data.</text>
</comment>